<keyword evidence="1" id="KW-0812">Transmembrane</keyword>
<keyword evidence="1" id="KW-0472">Membrane</keyword>
<keyword evidence="1" id="KW-1133">Transmembrane helix</keyword>
<sequence>MPLKILENKRNKKIFIAIIIIALVIIFGALISVALNNFVPPDNNGGV</sequence>
<evidence type="ECO:0000256" key="1">
    <source>
        <dbReference type="SAM" id="Phobius"/>
    </source>
</evidence>
<evidence type="ECO:0000313" key="2">
    <source>
        <dbReference type="EMBL" id="GAJ06278.1"/>
    </source>
</evidence>
<feature type="transmembrane region" description="Helical" evidence="1">
    <location>
        <begin position="14"/>
        <end position="35"/>
    </location>
</feature>
<name>X1TLQ6_9ZZZZ</name>
<comment type="caution">
    <text evidence="2">The sequence shown here is derived from an EMBL/GenBank/DDBJ whole genome shotgun (WGS) entry which is preliminary data.</text>
</comment>
<accession>X1TLQ6</accession>
<proteinExistence type="predicted"/>
<organism evidence="2">
    <name type="scientific">marine sediment metagenome</name>
    <dbReference type="NCBI Taxonomy" id="412755"/>
    <lineage>
        <taxon>unclassified sequences</taxon>
        <taxon>metagenomes</taxon>
        <taxon>ecological metagenomes</taxon>
    </lineage>
</organism>
<dbReference type="EMBL" id="BARW01029145">
    <property type="protein sequence ID" value="GAJ06278.1"/>
    <property type="molecule type" value="Genomic_DNA"/>
</dbReference>
<reference evidence="2" key="1">
    <citation type="journal article" date="2014" name="Front. Microbiol.">
        <title>High frequency of phylogenetically diverse reductive dehalogenase-homologous genes in deep subseafloor sedimentary metagenomes.</title>
        <authorList>
            <person name="Kawai M."/>
            <person name="Futagami T."/>
            <person name="Toyoda A."/>
            <person name="Takaki Y."/>
            <person name="Nishi S."/>
            <person name="Hori S."/>
            <person name="Arai W."/>
            <person name="Tsubouchi T."/>
            <person name="Morono Y."/>
            <person name="Uchiyama I."/>
            <person name="Ito T."/>
            <person name="Fujiyama A."/>
            <person name="Inagaki F."/>
            <person name="Takami H."/>
        </authorList>
    </citation>
    <scope>NUCLEOTIDE SEQUENCE</scope>
    <source>
        <strain evidence="2">Expedition CK06-06</strain>
    </source>
</reference>
<gene>
    <name evidence="2" type="ORF">S12H4_46908</name>
</gene>
<protein>
    <submittedName>
        <fullName evidence="2">Uncharacterized protein</fullName>
    </submittedName>
</protein>
<dbReference type="AlphaFoldDB" id="X1TLQ6"/>